<dbReference type="InterPro" id="IPR035587">
    <property type="entry name" value="DUS-like_FMN-bd"/>
</dbReference>
<dbReference type="AlphaFoldDB" id="F5YK55"/>
<dbReference type="PANTHER" id="PTHR45846">
    <property type="entry name" value="TRNA-DIHYDROURIDINE(47) SYNTHASE [NAD(P)(+)]-LIKE"/>
    <property type="match status" value="1"/>
</dbReference>
<dbReference type="STRING" id="545694.TREPR_3362"/>
<dbReference type="InterPro" id="IPR013785">
    <property type="entry name" value="Aldolase_TIM"/>
</dbReference>
<keyword evidence="3" id="KW-1185">Reference proteome</keyword>
<dbReference type="eggNOG" id="COG0042">
    <property type="taxonomic scope" value="Bacteria"/>
</dbReference>
<dbReference type="SUPFAM" id="SSF51395">
    <property type="entry name" value="FMN-linked oxidoreductases"/>
    <property type="match status" value="1"/>
</dbReference>
<dbReference type="GO" id="GO:0003723">
    <property type="term" value="F:RNA binding"/>
    <property type="evidence" value="ECO:0007669"/>
    <property type="project" value="TreeGrafter"/>
</dbReference>
<protein>
    <submittedName>
        <fullName evidence="2">Putative dihydrouridine synthase</fullName>
    </submittedName>
</protein>
<feature type="domain" description="DUS-like FMN-binding" evidence="1">
    <location>
        <begin position="6"/>
        <end position="245"/>
    </location>
</feature>
<dbReference type="Proteomes" id="UP000009223">
    <property type="component" value="Chromosome"/>
</dbReference>
<reference evidence="3" key="1">
    <citation type="submission" date="2009-12" db="EMBL/GenBank/DDBJ databases">
        <title>Complete sequence of Treponema primitia strain ZAS-2.</title>
        <authorList>
            <person name="Tetu S.G."/>
            <person name="Matson E."/>
            <person name="Ren Q."/>
            <person name="Seshadri R."/>
            <person name="Elbourne L."/>
            <person name="Hassan K.A."/>
            <person name="Durkin A."/>
            <person name="Radune D."/>
            <person name="Mohamoud Y."/>
            <person name="Shay R."/>
            <person name="Jin S."/>
            <person name="Zhang X."/>
            <person name="Lucey K."/>
            <person name="Ballor N.R."/>
            <person name="Ottesen E."/>
            <person name="Rosenthal R."/>
            <person name="Allen A."/>
            <person name="Leadbetter J.R."/>
            <person name="Paulsen I.T."/>
        </authorList>
    </citation>
    <scope>NUCLEOTIDE SEQUENCE [LARGE SCALE GENOMIC DNA]</scope>
    <source>
        <strain evidence="3">ATCC BAA-887 / DSM 12427 / ZAS-2</strain>
    </source>
</reference>
<evidence type="ECO:0000313" key="2">
    <source>
        <dbReference type="EMBL" id="AEF84380.1"/>
    </source>
</evidence>
<dbReference type="KEGG" id="tpi:TREPR_3362"/>
<gene>
    <name evidence="2" type="ordered locus">TREPR_3362</name>
</gene>
<dbReference type="PANTHER" id="PTHR45846:SF1">
    <property type="entry name" value="TRNA-DIHYDROURIDINE(47) SYNTHASE [NAD(P)(+)]-LIKE"/>
    <property type="match status" value="1"/>
</dbReference>
<sequence length="345" mass="37780">MSVFFMLAPLAELSHRALRELIEGFGGCDEYFTEMISAGALIGGGPFESWYIDGGPCPEKLVYQLVGADPGHLAAATALLDRLECRGIDINMGCSAPAITRTGAGVRWMASMDAASAMIDKVRAATRRRLSVKLRIGLEDNFDYLVEFCRRLEACGVELITLHPRTAKEKFKRRARWEYVGQLRDALGIPVAGNGDIANSEDLVRRAASGCCDAVMAGRAAVRQPWLFAQARAAQGEAAKEVKTAPGTELGEAAKRVTVTNPGETPGFKTVPGTLLEETGLRFLELLARYQPPEFHLSRARRFFNYFCDNLKWGNYVKNLLGREADLAGIGKAWTGYFAEHEGEP</sequence>
<dbReference type="GO" id="GO:0017150">
    <property type="term" value="F:tRNA dihydrouridine synthase activity"/>
    <property type="evidence" value="ECO:0007669"/>
    <property type="project" value="TreeGrafter"/>
</dbReference>
<dbReference type="Gene3D" id="3.20.20.70">
    <property type="entry name" value="Aldolase class I"/>
    <property type="match status" value="1"/>
</dbReference>
<dbReference type="HOGENOM" id="CLU_013299_0_3_12"/>
<dbReference type="EMBL" id="CP001843">
    <property type="protein sequence ID" value="AEF84380.1"/>
    <property type="molecule type" value="Genomic_DNA"/>
</dbReference>
<accession>F5YK55</accession>
<dbReference type="OrthoDB" id="9764501at2"/>
<evidence type="ECO:0000313" key="3">
    <source>
        <dbReference type="Proteomes" id="UP000009223"/>
    </source>
</evidence>
<reference evidence="2 3" key="2">
    <citation type="journal article" date="2011" name="ISME J.">
        <title>RNA-seq reveals cooperative metabolic interactions between two termite-gut spirochete species in co-culture.</title>
        <authorList>
            <person name="Rosenthal A.Z."/>
            <person name="Matson E.G."/>
            <person name="Eldar A."/>
            <person name="Leadbetter J.R."/>
        </authorList>
    </citation>
    <scope>NUCLEOTIDE SEQUENCE [LARGE SCALE GENOMIC DNA]</scope>
    <source>
        <strain evidence="3">ATCC BAA-887 / DSM 12427 / ZAS-2</strain>
    </source>
</reference>
<dbReference type="CDD" id="cd02801">
    <property type="entry name" value="DUS_like_FMN"/>
    <property type="match status" value="1"/>
</dbReference>
<organism evidence="2 3">
    <name type="scientific">Treponema primitia (strain ATCC BAA-887 / DSM 12427 / ZAS-2)</name>
    <dbReference type="NCBI Taxonomy" id="545694"/>
    <lineage>
        <taxon>Bacteria</taxon>
        <taxon>Pseudomonadati</taxon>
        <taxon>Spirochaetota</taxon>
        <taxon>Spirochaetia</taxon>
        <taxon>Spirochaetales</taxon>
        <taxon>Treponemataceae</taxon>
        <taxon>Treponema</taxon>
    </lineage>
</organism>
<dbReference type="Pfam" id="PF01207">
    <property type="entry name" value="Dus"/>
    <property type="match status" value="1"/>
</dbReference>
<proteinExistence type="predicted"/>
<name>F5YK55_TREPZ</name>
<evidence type="ECO:0000259" key="1">
    <source>
        <dbReference type="Pfam" id="PF01207"/>
    </source>
</evidence>